<evidence type="ECO:0000313" key="1">
    <source>
        <dbReference type="EMBL" id="MBX37753.1"/>
    </source>
</evidence>
<accession>A0A2P2N5L5</accession>
<reference evidence="1" key="1">
    <citation type="submission" date="2018-02" db="EMBL/GenBank/DDBJ databases">
        <title>Rhizophora mucronata_Transcriptome.</title>
        <authorList>
            <person name="Meera S.P."/>
            <person name="Sreeshan A."/>
            <person name="Augustine A."/>
        </authorList>
    </citation>
    <scope>NUCLEOTIDE SEQUENCE</scope>
    <source>
        <tissue evidence="1">Leaf</tissue>
    </source>
</reference>
<name>A0A2P2N5L5_RHIMU</name>
<protein>
    <submittedName>
        <fullName evidence="1">Uncharacterized protein</fullName>
    </submittedName>
</protein>
<dbReference type="EMBL" id="GGEC01057269">
    <property type="protein sequence ID" value="MBX37753.1"/>
    <property type="molecule type" value="Transcribed_RNA"/>
</dbReference>
<organism evidence="1">
    <name type="scientific">Rhizophora mucronata</name>
    <name type="common">Asiatic mangrove</name>
    <dbReference type="NCBI Taxonomy" id="61149"/>
    <lineage>
        <taxon>Eukaryota</taxon>
        <taxon>Viridiplantae</taxon>
        <taxon>Streptophyta</taxon>
        <taxon>Embryophyta</taxon>
        <taxon>Tracheophyta</taxon>
        <taxon>Spermatophyta</taxon>
        <taxon>Magnoliopsida</taxon>
        <taxon>eudicotyledons</taxon>
        <taxon>Gunneridae</taxon>
        <taxon>Pentapetalae</taxon>
        <taxon>rosids</taxon>
        <taxon>fabids</taxon>
        <taxon>Malpighiales</taxon>
        <taxon>Rhizophoraceae</taxon>
        <taxon>Rhizophora</taxon>
    </lineage>
</organism>
<dbReference type="AlphaFoldDB" id="A0A2P2N5L5"/>
<proteinExistence type="predicted"/>
<sequence>MAFSYNYAPKKAHTLEDGWGKGDYSLWCFHNIRVSIV</sequence>